<evidence type="ECO:0000313" key="3">
    <source>
        <dbReference type="EMBL" id="KAF2141053.1"/>
    </source>
</evidence>
<sequence>MQLVNIISLALFVTGTVKAAPQQPTSELLDANPATALQSEPTQQPLNTLTVEVKQPLPKSVVSHLAGRREPEEELQPVTDLSTQEQPSPSTLQPKVKTLSTEPNLVGRAEPEEAADEEVEAQIATITIAIKPVIPITTALCLTNCKREAAETATATDAVETAVLAGRADAAAPQPPESCGFGRPGRDTTDSGLSSDAKNSLALTKSAPLGYTRWLLLDGSYVQYSTV</sequence>
<organism evidence="3 4">
    <name type="scientific">Aplosporella prunicola CBS 121167</name>
    <dbReference type="NCBI Taxonomy" id="1176127"/>
    <lineage>
        <taxon>Eukaryota</taxon>
        <taxon>Fungi</taxon>
        <taxon>Dikarya</taxon>
        <taxon>Ascomycota</taxon>
        <taxon>Pezizomycotina</taxon>
        <taxon>Dothideomycetes</taxon>
        <taxon>Dothideomycetes incertae sedis</taxon>
        <taxon>Botryosphaeriales</taxon>
        <taxon>Aplosporellaceae</taxon>
        <taxon>Aplosporella</taxon>
    </lineage>
</organism>
<protein>
    <submittedName>
        <fullName evidence="3">Uncharacterized protein</fullName>
    </submittedName>
</protein>
<feature type="signal peptide" evidence="2">
    <location>
        <begin position="1"/>
        <end position="19"/>
    </location>
</feature>
<name>A0A6A6BCH2_9PEZI</name>
<proteinExistence type="predicted"/>
<dbReference type="EMBL" id="ML995488">
    <property type="protein sequence ID" value="KAF2141053.1"/>
    <property type="molecule type" value="Genomic_DNA"/>
</dbReference>
<feature type="compositionally biased region" description="Polar residues" evidence="1">
    <location>
        <begin position="79"/>
        <end position="103"/>
    </location>
</feature>
<reference evidence="3" key="1">
    <citation type="journal article" date="2020" name="Stud. Mycol.">
        <title>101 Dothideomycetes genomes: a test case for predicting lifestyles and emergence of pathogens.</title>
        <authorList>
            <person name="Haridas S."/>
            <person name="Albert R."/>
            <person name="Binder M."/>
            <person name="Bloem J."/>
            <person name="Labutti K."/>
            <person name="Salamov A."/>
            <person name="Andreopoulos B."/>
            <person name="Baker S."/>
            <person name="Barry K."/>
            <person name="Bills G."/>
            <person name="Bluhm B."/>
            <person name="Cannon C."/>
            <person name="Castanera R."/>
            <person name="Culley D."/>
            <person name="Daum C."/>
            <person name="Ezra D."/>
            <person name="Gonzalez J."/>
            <person name="Henrissat B."/>
            <person name="Kuo A."/>
            <person name="Liang C."/>
            <person name="Lipzen A."/>
            <person name="Lutzoni F."/>
            <person name="Magnuson J."/>
            <person name="Mondo S."/>
            <person name="Nolan M."/>
            <person name="Ohm R."/>
            <person name="Pangilinan J."/>
            <person name="Park H.-J."/>
            <person name="Ramirez L."/>
            <person name="Alfaro M."/>
            <person name="Sun H."/>
            <person name="Tritt A."/>
            <person name="Yoshinaga Y."/>
            <person name="Zwiers L.-H."/>
            <person name="Turgeon B."/>
            <person name="Goodwin S."/>
            <person name="Spatafora J."/>
            <person name="Crous P."/>
            <person name="Grigoriev I."/>
        </authorList>
    </citation>
    <scope>NUCLEOTIDE SEQUENCE</scope>
    <source>
        <strain evidence="3">CBS 121167</strain>
    </source>
</reference>
<accession>A0A6A6BCH2</accession>
<dbReference type="Proteomes" id="UP000799438">
    <property type="component" value="Unassembled WGS sequence"/>
</dbReference>
<evidence type="ECO:0000313" key="4">
    <source>
        <dbReference type="Proteomes" id="UP000799438"/>
    </source>
</evidence>
<evidence type="ECO:0000256" key="1">
    <source>
        <dbReference type="SAM" id="MobiDB-lite"/>
    </source>
</evidence>
<feature type="chain" id="PRO_5025413017" evidence="2">
    <location>
        <begin position="20"/>
        <end position="227"/>
    </location>
</feature>
<feature type="region of interest" description="Disordered" evidence="1">
    <location>
        <begin position="168"/>
        <end position="197"/>
    </location>
</feature>
<dbReference type="RefSeq" id="XP_033396766.1">
    <property type="nucleotide sequence ID" value="XM_033542186.1"/>
</dbReference>
<dbReference type="GeneID" id="54299683"/>
<feature type="region of interest" description="Disordered" evidence="1">
    <location>
        <begin position="62"/>
        <end position="116"/>
    </location>
</feature>
<evidence type="ECO:0000256" key="2">
    <source>
        <dbReference type="SAM" id="SignalP"/>
    </source>
</evidence>
<dbReference type="AlphaFoldDB" id="A0A6A6BCH2"/>
<keyword evidence="2" id="KW-0732">Signal</keyword>
<keyword evidence="4" id="KW-1185">Reference proteome</keyword>
<gene>
    <name evidence="3" type="ORF">K452DRAFT_299112</name>
</gene>